<dbReference type="InterPro" id="IPR010994">
    <property type="entry name" value="RuvA_2-like"/>
</dbReference>
<dbReference type="InterPro" id="IPR003583">
    <property type="entry name" value="Hlx-hairpin-Hlx_DNA-bd_motif"/>
</dbReference>
<gene>
    <name evidence="4" type="ORF">RM844_30685</name>
</gene>
<dbReference type="Pfam" id="PF12836">
    <property type="entry name" value="HHH_3"/>
    <property type="match status" value="1"/>
</dbReference>
<dbReference type="RefSeq" id="WP_311670712.1">
    <property type="nucleotide sequence ID" value="NZ_JAVREO010000030.1"/>
</dbReference>
<keyword evidence="2" id="KW-0472">Membrane</keyword>
<dbReference type="PANTHER" id="PTHR21180:SF32">
    <property type="entry name" value="ENDONUCLEASE_EXONUCLEASE_PHOSPHATASE FAMILY DOMAIN-CONTAINING PROTEIN 1"/>
    <property type="match status" value="1"/>
</dbReference>
<dbReference type="Gene3D" id="1.10.150.320">
    <property type="entry name" value="Photosystem II 12 kDa extrinsic protein"/>
    <property type="match status" value="1"/>
</dbReference>
<dbReference type="InterPro" id="IPR004509">
    <property type="entry name" value="Competence_ComEA_HhH"/>
</dbReference>
<dbReference type="InterPro" id="IPR019554">
    <property type="entry name" value="Soluble_ligand-bd"/>
</dbReference>
<dbReference type="InterPro" id="IPR051675">
    <property type="entry name" value="Endo/Exo/Phosphatase_dom_1"/>
</dbReference>
<dbReference type="Pfam" id="PF10531">
    <property type="entry name" value="SLBB"/>
    <property type="match status" value="1"/>
</dbReference>
<feature type="region of interest" description="Disordered" evidence="1">
    <location>
        <begin position="167"/>
        <end position="186"/>
    </location>
</feature>
<dbReference type="GO" id="GO:0003677">
    <property type="term" value="F:DNA binding"/>
    <property type="evidence" value="ECO:0007669"/>
    <property type="project" value="UniProtKB-KW"/>
</dbReference>
<keyword evidence="4" id="KW-0238">DNA-binding</keyword>
<name>A0ABU2K066_9ACTN</name>
<feature type="transmembrane region" description="Helical" evidence="2">
    <location>
        <begin position="136"/>
        <end position="155"/>
    </location>
</feature>
<comment type="caution">
    <text evidence="4">The sequence shown here is derived from an EMBL/GenBank/DDBJ whole genome shotgun (WGS) entry which is preliminary data.</text>
</comment>
<feature type="region of interest" description="Disordered" evidence="1">
    <location>
        <begin position="247"/>
        <end position="280"/>
    </location>
</feature>
<keyword evidence="2" id="KW-1133">Transmembrane helix</keyword>
<dbReference type="Proteomes" id="UP001183410">
    <property type="component" value="Unassembled WGS sequence"/>
</dbReference>
<proteinExistence type="predicted"/>
<evidence type="ECO:0000259" key="3">
    <source>
        <dbReference type="SMART" id="SM00278"/>
    </source>
</evidence>
<dbReference type="Gene3D" id="3.10.560.10">
    <property type="entry name" value="Outer membrane lipoprotein wza domain like"/>
    <property type="match status" value="1"/>
</dbReference>
<dbReference type="SMART" id="SM00278">
    <property type="entry name" value="HhH1"/>
    <property type="match status" value="2"/>
</dbReference>
<dbReference type="PANTHER" id="PTHR21180">
    <property type="entry name" value="ENDONUCLEASE/EXONUCLEASE/PHOSPHATASE FAMILY DOMAIN-CONTAINING PROTEIN 1"/>
    <property type="match status" value="1"/>
</dbReference>
<keyword evidence="2" id="KW-0812">Transmembrane</keyword>
<accession>A0ABU2K066</accession>
<keyword evidence="5" id="KW-1185">Reference proteome</keyword>
<feature type="region of interest" description="Disordered" evidence="1">
    <location>
        <begin position="1"/>
        <end position="70"/>
    </location>
</feature>
<feature type="domain" description="Helix-hairpin-helix DNA-binding motif class 1" evidence="3">
    <location>
        <begin position="279"/>
        <end position="298"/>
    </location>
</feature>
<dbReference type="NCBIfam" id="TIGR00426">
    <property type="entry name" value="competence protein ComEA helix-hairpin-helix repeat region"/>
    <property type="match status" value="1"/>
</dbReference>
<organism evidence="4 5">
    <name type="scientific">Streptomyces chisholmiae</name>
    <dbReference type="NCBI Taxonomy" id="3075540"/>
    <lineage>
        <taxon>Bacteria</taxon>
        <taxon>Bacillati</taxon>
        <taxon>Actinomycetota</taxon>
        <taxon>Actinomycetes</taxon>
        <taxon>Kitasatosporales</taxon>
        <taxon>Streptomycetaceae</taxon>
        <taxon>Streptomyces</taxon>
    </lineage>
</organism>
<feature type="domain" description="Helix-hairpin-helix DNA-binding motif class 1" evidence="3">
    <location>
        <begin position="309"/>
        <end position="328"/>
    </location>
</feature>
<feature type="compositionally biased region" description="Low complexity" evidence="1">
    <location>
        <begin position="34"/>
        <end position="66"/>
    </location>
</feature>
<feature type="compositionally biased region" description="Low complexity" evidence="1">
    <location>
        <begin position="249"/>
        <end position="272"/>
    </location>
</feature>
<sequence length="331" mass="34251">MPLPAWRQRAAPAEAGAGAKASGPPRPAAPSRPWPAAASSTVRSVASGEQPAARPGLAGGAAAKPPASVPPVDALAEQRREQLGFERLAAAIRALPEPRPGASPAEPSRWQRLRWEVTDRVPDWLRRGCGLELRTWLALLLVLVVAVGFAVHHFWTERARAVPVAEPALAEPSGTPAEAESPTGDDAGREVVVDVAGEVREPGLYRLPGGSRVADALTAAGGPVEAEDAQGLNQARLLVDGEQLLVSDGPPAVAGGPSAGQPPAGQPAAPVSLNSASPEQLEELPGIGPVLAQEIVAYRQQQGGFTAVEQLGEVSGIGERRLAELRDRVTL</sequence>
<feature type="compositionally biased region" description="Pro residues" evidence="1">
    <location>
        <begin position="24"/>
        <end position="33"/>
    </location>
</feature>
<feature type="compositionally biased region" description="Low complexity" evidence="1">
    <location>
        <begin position="1"/>
        <end position="23"/>
    </location>
</feature>
<dbReference type="EMBL" id="JAVREO010000030">
    <property type="protein sequence ID" value="MDT0270648.1"/>
    <property type="molecule type" value="Genomic_DNA"/>
</dbReference>
<evidence type="ECO:0000313" key="5">
    <source>
        <dbReference type="Proteomes" id="UP001183410"/>
    </source>
</evidence>
<evidence type="ECO:0000256" key="1">
    <source>
        <dbReference type="SAM" id="MobiDB-lite"/>
    </source>
</evidence>
<dbReference type="SUPFAM" id="SSF47781">
    <property type="entry name" value="RuvA domain 2-like"/>
    <property type="match status" value="1"/>
</dbReference>
<evidence type="ECO:0000256" key="2">
    <source>
        <dbReference type="SAM" id="Phobius"/>
    </source>
</evidence>
<protein>
    <submittedName>
        <fullName evidence="4">ComEA family DNA-binding protein</fullName>
    </submittedName>
</protein>
<evidence type="ECO:0000313" key="4">
    <source>
        <dbReference type="EMBL" id="MDT0270648.1"/>
    </source>
</evidence>
<reference evidence="5" key="1">
    <citation type="submission" date="2023-07" db="EMBL/GenBank/DDBJ databases">
        <title>30 novel species of actinomycetes from the DSMZ collection.</title>
        <authorList>
            <person name="Nouioui I."/>
        </authorList>
    </citation>
    <scope>NUCLEOTIDE SEQUENCE [LARGE SCALE GENOMIC DNA]</scope>
    <source>
        <strain evidence="5">DSM 44915</strain>
    </source>
</reference>